<gene>
    <name evidence="2" type="ORF">MNOR_LOCUS3759</name>
</gene>
<evidence type="ECO:0000313" key="3">
    <source>
        <dbReference type="Proteomes" id="UP001497623"/>
    </source>
</evidence>
<name>A0AAV2PRF8_MEGNR</name>
<evidence type="ECO:0000256" key="1">
    <source>
        <dbReference type="SAM" id="MobiDB-lite"/>
    </source>
</evidence>
<organism evidence="2 3">
    <name type="scientific">Meganyctiphanes norvegica</name>
    <name type="common">Northern krill</name>
    <name type="synonym">Thysanopoda norvegica</name>
    <dbReference type="NCBI Taxonomy" id="48144"/>
    <lineage>
        <taxon>Eukaryota</taxon>
        <taxon>Metazoa</taxon>
        <taxon>Ecdysozoa</taxon>
        <taxon>Arthropoda</taxon>
        <taxon>Crustacea</taxon>
        <taxon>Multicrustacea</taxon>
        <taxon>Malacostraca</taxon>
        <taxon>Eumalacostraca</taxon>
        <taxon>Eucarida</taxon>
        <taxon>Euphausiacea</taxon>
        <taxon>Euphausiidae</taxon>
        <taxon>Meganyctiphanes</taxon>
    </lineage>
</organism>
<proteinExistence type="predicted"/>
<accession>A0AAV2PRF8</accession>
<evidence type="ECO:0000313" key="2">
    <source>
        <dbReference type="EMBL" id="CAL4064007.1"/>
    </source>
</evidence>
<comment type="caution">
    <text evidence="2">The sequence shown here is derived from an EMBL/GenBank/DDBJ whole genome shotgun (WGS) entry which is preliminary data.</text>
</comment>
<protein>
    <submittedName>
        <fullName evidence="2">Uncharacterized protein</fullName>
    </submittedName>
</protein>
<sequence>MCSCVFRRQCYSRAGVEDMGRTRYSYPVSPPHLLSQCAPPPPPPSPHPTPLSPSVGRGSASTCSGPPMFHHSSSSDDCDSTIAEYLVTNEVLKCQVKSCFTFESSVPNTTQSLVGLIFDYSSVLLHV</sequence>
<dbReference type="Proteomes" id="UP001497623">
    <property type="component" value="Unassembled WGS sequence"/>
</dbReference>
<dbReference type="AlphaFoldDB" id="A0AAV2PRF8"/>
<feature type="compositionally biased region" description="Pro residues" evidence="1">
    <location>
        <begin position="38"/>
        <end position="51"/>
    </location>
</feature>
<keyword evidence="3" id="KW-1185">Reference proteome</keyword>
<feature type="region of interest" description="Disordered" evidence="1">
    <location>
        <begin position="30"/>
        <end position="78"/>
    </location>
</feature>
<dbReference type="EMBL" id="CAXKWB010001319">
    <property type="protein sequence ID" value="CAL4064007.1"/>
    <property type="molecule type" value="Genomic_DNA"/>
</dbReference>
<reference evidence="2 3" key="1">
    <citation type="submission" date="2024-05" db="EMBL/GenBank/DDBJ databases">
        <authorList>
            <person name="Wallberg A."/>
        </authorList>
    </citation>
    <scope>NUCLEOTIDE SEQUENCE [LARGE SCALE GENOMIC DNA]</scope>
</reference>